<dbReference type="Gene3D" id="3.40.50.720">
    <property type="entry name" value="NAD(P)-binding Rossmann-like Domain"/>
    <property type="match status" value="1"/>
</dbReference>
<dbReference type="EMBL" id="RBRE01000028">
    <property type="protein sequence ID" value="RMQ48429.1"/>
    <property type="molecule type" value="Genomic_DNA"/>
</dbReference>
<gene>
    <name evidence="3" type="ORF">ALQ04_03276</name>
</gene>
<dbReference type="PRINTS" id="PR00080">
    <property type="entry name" value="SDRFAMILY"/>
</dbReference>
<organism evidence="3 4">
    <name type="scientific">Pseudomonas cichorii</name>
    <dbReference type="NCBI Taxonomy" id="36746"/>
    <lineage>
        <taxon>Bacteria</taxon>
        <taxon>Pseudomonadati</taxon>
        <taxon>Pseudomonadota</taxon>
        <taxon>Gammaproteobacteria</taxon>
        <taxon>Pseudomonadales</taxon>
        <taxon>Pseudomonadaceae</taxon>
        <taxon>Pseudomonas</taxon>
    </lineage>
</organism>
<dbReference type="PRINTS" id="PR00081">
    <property type="entry name" value="GDHRDH"/>
</dbReference>
<dbReference type="OrthoDB" id="9787298at2"/>
<accession>A0A3M4M3Z1</accession>
<evidence type="ECO:0000256" key="1">
    <source>
        <dbReference type="ARBA" id="ARBA00006484"/>
    </source>
</evidence>
<keyword evidence="2" id="KW-0560">Oxidoreductase</keyword>
<reference evidence="3 4" key="1">
    <citation type="submission" date="2018-08" db="EMBL/GenBank/DDBJ databases">
        <title>Recombination of ecologically and evolutionarily significant loci maintains genetic cohesion in the Pseudomonas syringae species complex.</title>
        <authorList>
            <person name="Dillon M."/>
            <person name="Thakur S."/>
            <person name="Almeida R.N.D."/>
            <person name="Weir B.S."/>
            <person name="Guttman D.S."/>
        </authorList>
    </citation>
    <scope>NUCLEOTIDE SEQUENCE [LARGE SCALE GENOMIC DNA]</scope>
    <source>
        <strain evidence="3 4">ICMP 3353</strain>
    </source>
</reference>
<proteinExistence type="inferred from homology"/>
<sequence>MSTMNGQRLAGKTALITGIGNGIGQACALLFARQGARVLGCDWDPEAAAETLALAQAEGHESFAVHCCDLTQPQAVEEWVKWACAQGDGGFDCLVNAAAFGAFAWIEEMDYESQWRRTLTGELDIVFLACKAAWPVLKTRGGGSVINFASANARMALEGSPALAHCAGKGGVLAMTRQLAMEGGPHRIRVNSLSPGLIETAATRAHMARDPGLRQTALGRQFLRQRLGQPDDVAWAAVYLASDEAAWVTGADLAIDAGATAG</sequence>
<dbReference type="Proteomes" id="UP000277236">
    <property type="component" value="Unassembled WGS sequence"/>
</dbReference>
<evidence type="ECO:0000256" key="2">
    <source>
        <dbReference type="ARBA" id="ARBA00023002"/>
    </source>
</evidence>
<evidence type="ECO:0000313" key="4">
    <source>
        <dbReference type="Proteomes" id="UP000277236"/>
    </source>
</evidence>
<dbReference type="PANTHER" id="PTHR43477">
    <property type="entry name" value="DIHYDROANTICAPSIN 7-DEHYDROGENASE"/>
    <property type="match status" value="1"/>
</dbReference>
<comment type="similarity">
    <text evidence="1">Belongs to the short-chain dehydrogenases/reductases (SDR) family.</text>
</comment>
<dbReference type="PANTHER" id="PTHR43477:SF1">
    <property type="entry name" value="DIHYDROANTICAPSIN 7-DEHYDROGENASE"/>
    <property type="match status" value="1"/>
</dbReference>
<dbReference type="InterPro" id="IPR051122">
    <property type="entry name" value="SDR_DHRS6-like"/>
</dbReference>
<dbReference type="CDD" id="cd05233">
    <property type="entry name" value="SDR_c"/>
    <property type="match status" value="1"/>
</dbReference>
<dbReference type="InterPro" id="IPR002347">
    <property type="entry name" value="SDR_fam"/>
</dbReference>
<dbReference type="InterPro" id="IPR036291">
    <property type="entry name" value="NAD(P)-bd_dom_sf"/>
</dbReference>
<name>A0A3M4M3Z1_PSECI</name>
<evidence type="ECO:0000313" key="3">
    <source>
        <dbReference type="EMBL" id="RMQ48429.1"/>
    </source>
</evidence>
<dbReference type="SUPFAM" id="SSF51735">
    <property type="entry name" value="NAD(P)-binding Rossmann-fold domains"/>
    <property type="match status" value="1"/>
</dbReference>
<comment type="caution">
    <text evidence="3">The sequence shown here is derived from an EMBL/GenBank/DDBJ whole genome shotgun (WGS) entry which is preliminary data.</text>
</comment>
<protein>
    <submittedName>
        <fullName evidence="3">Putative dehydrogenase</fullName>
    </submittedName>
</protein>
<dbReference type="GO" id="GO:0016491">
    <property type="term" value="F:oxidoreductase activity"/>
    <property type="evidence" value="ECO:0007669"/>
    <property type="project" value="UniProtKB-KW"/>
</dbReference>
<dbReference type="Pfam" id="PF13561">
    <property type="entry name" value="adh_short_C2"/>
    <property type="match status" value="1"/>
</dbReference>
<dbReference type="RefSeq" id="WP_043205078.1">
    <property type="nucleotide sequence ID" value="NZ_RBRE01000028.1"/>
</dbReference>
<dbReference type="FunFam" id="3.40.50.720:FF:000084">
    <property type="entry name" value="Short-chain dehydrogenase reductase"/>
    <property type="match status" value="1"/>
</dbReference>
<dbReference type="AlphaFoldDB" id="A0A3M4M3Z1"/>